<reference evidence="2 3" key="1">
    <citation type="journal article" date="2005" name="PLoS Biol.">
        <title>The genomes of Oryza sativa: a history of duplications.</title>
        <authorList>
            <person name="Yu J."/>
            <person name="Wang J."/>
            <person name="Lin W."/>
            <person name="Li S."/>
            <person name="Li H."/>
            <person name="Zhou J."/>
            <person name="Ni P."/>
            <person name="Dong W."/>
            <person name="Hu S."/>
            <person name="Zeng C."/>
            <person name="Zhang J."/>
            <person name="Zhang Y."/>
            <person name="Li R."/>
            <person name="Xu Z."/>
            <person name="Li S."/>
            <person name="Li X."/>
            <person name="Zheng H."/>
            <person name="Cong L."/>
            <person name="Lin L."/>
            <person name="Yin J."/>
            <person name="Geng J."/>
            <person name="Li G."/>
            <person name="Shi J."/>
            <person name="Liu J."/>
            <person name="Lv H."/>
            <person name="Li J."/>
            <person name="Wang J."/>
            <person name="Deng Y."/>
            <person name="Ran L."/>
            <person name="Shi X."/>
            <person name="Wang X."/>
            <person name="Wu Q."/>
            <person name="Li C."/>
            <person name="Ren X."/>
            <person name="Wang J."/>
            <person name="Wang X."/>
            <person name="Li D."/>
            <person name="Liu D."/>
            <person name="Zhang X."/>
            <person name="Ji Z."/>
            <person name="Zhao W."/>
            <person name="Sun Y."/>
            <person name="Zhang Z."/>
            <person name="Bao J."/>
            <person name="Han Y."/>
            <person name="Dong L."/>
            <person name="Ji J."/>
            <person name="Chen P."/>
            <person name="Wu S."/>
            <person name="Liu J."/>
            <person name="Xiao Y."/>
            <person name="Bu D."/>
            <person name="Tan J."/>
            <person name="Yang L."/>
            <person name="Ye C."/>
            <person name="Zhang J."/>
            <person name="Xu J."/>
            <person name="Zhou Y."/>
            <person name="Yu Y."/>
            <person name="Zhang B."/>
            <person name="Zhuang S."/>
            <person name="Wei H."/>
            <person name="Liu B."/>
            <person name="Lei M."/>
            <person name="Yu H."/>
            <person name="Li Y."/>
            <person name="Xu H."/>
            <person name="Wei S."/>
            <person name="He X."/>
            <person name="Fang L."/>
            <person name="Zhang Z."/>
            <person name="Zhang Y."/>
            <person name="Huang X."/>
            <person name="Su Z."/>
            <person name="Tong W."/>
            <person name="Li J."/>
            <person name="Tong Z."/>
            <person name="Li S."/>
            <person name="Ye J."/>
            <person name="Wang L."/>
            <person name="Fang L."/>
            <person name="Lei T."/>
            <person name="Chen C."/>
            <person name="Chen H."/>
            <person name="Xu Z."/>
            <person name="Li H."/>
            <person name="Huang H."/>
            <person name="Zhang F."/>
            <person name="Xu H."/>
            <person name="Li N."/>
            <person name="Zhao C."/>
            <person name="Li S."/>
            <person name="Dong L."/>
            <person name="Huang Y."/>
            <person name="Li L."/>
            <person name="Xi Y."/>
            <person name="Qi Q."/>
            <person name="Li W."/>
            <person name="Zhang B."/>
            <person name="Hu W."/>
            <person name="Zhang Y."/>
            <person name="Tian X."/>
            <person name="Jiao Y."/>
            <person name="Liang X."/>
            <person name="Jin J."/>
            <person name="Gao L."/>
            <person name="Zheng W."/>
            <person name="Hao B."/>
            <person name="Liu S."/>
            <person name="Wang W."/>
            <person name="Yuan L."/>
            <person name="Cao M."/>
            <person name="McDermott J."/>
            <person name="Samudrala R."/>
            <person name="Wang J."/>
            <person name="Wong G.K."/>
            <person name="Yang H."/>
        </authorList>
    </citation>
    <scope>NUCLEOTIDE SEQUENCE [LARGE SCALE GENOMIC DNA]</scope>
    <source>
        <strain evidence="3">cv. 93-11</strain>
    </source>
</reference>
<dbReference type="AlphaFoldDB" id="A2ZGX0"/>
<proteinExistence type="predicted"/>
<protein>
    <submittedName>
        <fullName evidence="2">Uncharacterized protein</fullName>
    </submittedName>
</protein>
<dbReference type="Proteomes" id="UP000007015">
    <property type="component" value="Chromosome 11"/>
</dbReference>
<evidence type="ECO:0000313" key="3">
    <source>
        <dbReference type="Proteomes" id="UP000007015"/>
    </source>
</evidence>
<accession>A2ZGX0</accession>
<sequence length="81" mass="8088">MSDDGGRYTLPGRLGGGGSGHGGGSGSGSAGGGADGANLPLMPQERDAEHTARCCRKPIIPIDARQPASTDQRPASAPEHH</sequence>
<dbReference type="EMBL" id="CM000136">
    <property type="protein sequence ID" value="EAY81854.1"/>
    <property type="molecule type" value="Genomic_DNA"/>
</dbReference>
<name>A2ZGX0_ORYSI</name>
<evidence type="ECO:0000256" key="1">
    <source>
        <dbReference type="SAM" id="MobiDB-lite"/>
    </source>
</evidence>
<evidence type="ECO:0000313" key="2">
    <source>
        <dbReference type="EMBL" id="EAY81854.1"/>
    </source>
</evidence>
<dbReference type="Gramene" id="BGIOSGA035707-TA">
    <property type="protein sequence ID" value="BGIOSGA035707-PA"/>
    <property type="gene ID" value="BGIOSGA035707"/>
</dbReference>
<organism evidence="2 3">
    <name type="scientific">Oryza sativa subsp. indica</name>
    <name type="common">Rice</name>
    <dbReference type="NCBI Taxonomy" id="39946"/>
    <lineage>
        <taxon>Eukaryota</taxon>
        <taxon>Viridiplantae</taxon>
        <taxon>Streptophyta</taxon>
        <taxon>Embryophyta</taxon>
        <taxon>Tracheophyta</taxon>
        <taxon>Spermatophyta</taxon>
        <taxon>Magnoliopsida</taxon>
        <taxon>Liliopsida</taxon>
        <taxon>Poales</taxon>
        <taxon>Poaceae</taxon>
        <taxon>BOP clade</taxon>
        <taxon>Oryzoideae</taxon>
        <taxon>Oryzeae</taxon>
        <taxon>Oryzinae</taxon>
        <taxon>Oryza</taxon>
        <taxon>Oryza sativa</taxon>
    </lineage>
</organism>
<feature type="compositionally biased region" description="Gly residues" evidence="1">
    <location>
        <begin position="13"/>
        <end position="35"/>
    </location>
</feature>
<feature type="region of interest" description="Disordered" evidence="1">
    <location>
        <begin position="1"/>
        <end position="81"/>
    </location>
</feature>
<gene>
    <name evidence="2" type="ORF">OsI_37020</name>
</gene>
<keyword evidence="3" id="KW-1185">Reference proteome</keyword>
<dbReference type="HOGENOM" id="CLU_2578084_0_0_1"/>